<accession>A0A8A4K899</accession>
<gene>
    <name evidence="1" type="ORF">H0Z12_22425</name>
</gene>
<dbReference type="InterPro" id="IPR050678">
    <property type="entry name" value="DNA_Partitioning_ATPase"/>
</dbReference>
<evidence type="ECO:0000313" key="2">
    <source>
        <dbReference type="Proteomes" id="UP000663901"/>
    </source>
</evidence>
<geneLocation type="plasmid" evidence="1 2">
    <name>pOC5aB</name>
</geneLocation>
<dbReference type="Gene3D" id="3.40.50.300">
    <property type="entry name" value="P-loop containing nucleotide triphosphate hydrolases"/>
    <property type="match status" value="1"/>
</dbReference>
<keyword evidence="1" id="KW-0614">Plasmid</keyword>
<dbReference type="PANTHER" id="PTHR13696:SF96">
    <property type="entry name" value="COBQ_COBB_MIND_PARA NUCLEOTIDE BINDING DOMAIN-CONTAINING PROTEIN"/>
    <property type="match status" value="1"/>
</dbReference>
<proteinExistence type="predicted"/>
<dbReference type="PANTHER" id="PTHR13696">
    <property type="entry name" value="P-LOOP CONTAINING NUCLEOSIDE TRIPHOSPHATE HYDROLASE"/>
    <property type="match status" value="1"/>
</dbReference>
<name>A0A8A4K899_PANAN</name>
<dbReference type="RefSeq" id="WP_110268918.1">
    <property type="nucleotide sequence ID" value="NZ_CP059085.1"/>
</dbReference>
<protein>
    <submittedName>
        <fullName evidence="1">ParA family protein</fullName>
    </submittedName>
</protein>
<dbReference type="AlphaFoldDB" id="A0A8A4K899"/>
<dbReference type="InterPro" id="IPR027417">
    <property type="entry name" value="P-loop_NTPase"/>
</dbReference>
<dbReference type="EMBL" id="CP059085">
    <property type="protein sequence ID" value="QTC48355.1"/>
    <property type="molecule type" value="Genomic_DNA"/>
</dbReference>
<evidence type="ECO:0000313" key="1">
    <source>
        <dbReference type="EMBL" id="QTC48355.1"/>
    </source>
</evidence>
<dbReference type="Proteomes" id="UP000663901">
    <property type="component" value="Plasmid pOC5aB"/>
</dbReference>
<reference evidence="1" key="1">
    <citation type="submission" date="2020-07" db="EMBL/GenBank/DDBJ databases">
        <title>Genome Sequences for Panteoa spp. that cause Center Rot in Onions.</title>
        <authorList>
            <person name="Asselin J.A."/>
            <person name="Helmann T."/>
            <person name="Beer S."/>
            <person name="Stodghill P."/>
        </authorList>
    </citation>
    <scope>NUCLEOTIDE SEQUENCE</scope>
    <source>
        <strain evidence="1">OC5a</strain>
        <plasmid evidence="1">pOC5aB</plasmid>
    </source>
</reference>
<dbReference type="CDD" id="cd02042">
    <property type="entry name" value="ParAB_family"/>
    <property type="match status" value="1"/>
</dbReference>
<organism evidence="1 2">
    <name type="scientific">Pantoea ananas</name>
    <name type="common">Erwinia uredovora</name>
    <dbReference type="NCBI Taxonomy" id="553"/>
    <lineage>
        <taxon>Bacteria</taxon>
        <taxon>Pseudomonadati</taxon>
        <taxon>Pseudomonadota</taxon>
        <taxon>Gammaproteobacteria</taxon>
        <taxon>Enterobacterales</taxon>
        <taxon>Erwiniaceae</taxon>
        <taxon>Pantoea</taxon>
    </lineage>
</organism>
<sequence length="214" mass="23728">MTVIVMAHNKGGAGKTTSAVHVAGELKPAKALDLDTHKGLSIIHGLRPEDRQIPISIPETQEELVHEISPFKESDEILFIDCGGFDSDMTRTAVAFADLIIVPAKDSLTERIGLMSFDRVLGEISEIIGQHVEAHLFLCKTNPNKKHYPKLEALLPSFNHIKLMKSRLSYRTQDFEETIETGFGITESVHGRVTAGGKEVISMVEEMLEIIRKK</sequence>
<dbReference type="SUPFAM" id="SSF52540">
    <property type="entry name" value="P-loop containing nucleoside triphosphate hydrolases"/>
    <property type="match status" value="1"/>
</dbReference>